<dbReference type="Gene3D" id="3.30.565.10">
    <property type="entry name" value="Histidine kinase-like ATPase, C-terminal domain"/>
    <property type="match status" value="1"/>
</dbReference>
<reference evidence="18" key="1">
    <citation type="submission" date="2016-11" db="EMBL/GenBank/DDBJ databases">
        <authorList>
            <person name="Varghese N."/>
            <person name="Submissions S."/>
        </authorList>
    </citation>
    <scope>NUCLEOTIDE SEQUENCE [LARGE SCALE GENOMIC DNA]</scope>
    <source>
        <strain evidence="18">DSM 15285</strain>
    </source>
</reference>
<dbReference type="InterPro" id="IPR036097">
    <property type="entry name" value="HisK_dim/P_sf"/>
</dbReference>
<proteinExistence type="predicted"/>
<evidence type="ECO:0000256" key="11">
    <source>
        <dbReference type="ARBA" id="ARBA00022989"/>
    </source>
</evidence>
<dbReference type="PANTHER" id="PTHR45528">
    <property type="entry name" value="SENSOR HISTIDINE KINASE CPXA"/>
    <property type="match status" value="1"/>
</dbReference>
<keyword evidence="10" id="KW-0067">ATP-binding</keyword>
<dbReference type="SMART" id="SM00304">
    <property type="entry name" value="HAMP"/>
    <property type="match status" value="1"/>
</dbReference>
<evidence type="ECO:0000256" key="4">
    <source>
        <dbReference type="ARBA" id="ARBA00022475"/>
    </source>
</evidence>
<evidence type="ECO:0000256" key="5">
    <source>
        <dbReference type="ARBA" id="ARBA00022553"/>
    </source>
</evidence>
<evidence type="ECO:0000259" key="15">
    <source>
        <dbReference type="PROSITE" id="PS50109"/>
    </source>
</evidence>
<feature type="domain" description="Histidine kinase" evidence="15">
    <location>
        <begin position="247"/>
        <end position="465"/>
    </location>
</feature>
<dbReference type="EC" id="2.7.13.3" evidence="3"/>
<dbReference type="CDD" id="cd06225">
    <property type="entry name" value="HAMP"/>
    <property type="match status" value="1"/>
</dbReference>
<dbReference type="InterPro" id="IPR003594">
    <property type="entry name" value="HATPase_dom"/>
</dbReference>
<dbReference type="Pfam" id="PF02518">
    <property type="entry name" value="HATPase_c"/>
    <property type="match status" value="1"/>
</dbReference>
<keyword evidence="5" id="KW-0597">Phosphoprotein</keyword>
<dbReference type="InterPro" id="IPR036890">
    <property type="entry name" value="HATPase_C_sf"/>
</dbReference>
<evidence type="ECO:0000256" key="3">
    <source>
        <dbReference type="ARBA" id="ARBA00012438"/>
    </source>
</evidence>
<dbReference type="Gene3D" id="6.10.340.10">
    <property type="match status" value="1"/>
</dbReference>
<dbReference type="PROSITE" id="PS50885">
    <property type="entry name" value="HAMP"/>
    <property type="match status" value="1"/>
</dbReference>
<keyword evidence="7 14" id="KW-0812">Transmembrane</keyword>
<dbReference type="Pfam" id="PF00672">
    <property type="entry name" value="HAMP"/>
    <property type="match status" value="1"/>
</dbReference>
<evidence type="ECO:0000313" key="17">
    <source>
        <dbReference type="EMBL" id="SHH31946.1"/>
    </source>
</evidence>
<dbReference type="CDD" id="cd00075">
    <property type="entry name" value="HATPase"/>
    <property type="match status" value="1"/>
</dbReference>
<protein>
    <recommendedName>
        <fullName evidence="3">histidine kinase</fullName>
        <ecNumber evidence="3">2.7.13.3</ecNumber>
    </recommendedName>
</protein>
<keyword evidence="13 14" id="KW-0472">Membrane</keyword>
<dbReference type="SMART" id="SM00387">
    <property type="entry name" value="HATPase_c"/>
    <property type="match status" value="1"/>
</dbReference>
<dbReference type="SUPFAM" id="SSF158472">
    <property type="entry name" value="HAMP domain-like"/>
    <property type="match status" value="1"/>
</dbReference>
<evidence type="ECO:0000256" key="8">
    <source>
        <dbReference type="ARBA" id="ARBA00022741"/>
    </source>
</evidence>
<evidence type="ECO:0000256" key="1">
    <source>
        <dbReference type="ARBA" id="ARBA00000085"/>
    </source>
</evidence>
<keyword evidence="8" id="KW-0547">Nucleotide-binding</keyword>
<feature type="transmembrane region" description="Helical" evidence="14">
    <location>
        <begin position="155"/>
        <end position="175"/>
    </location>
</feature>
<keyword evidence="12" id="KW-0902">Two-component regulatory system</keyword>
<dbReference type="GO" id="GO:0005886">
    <property type="term" value="C:plasma membrane"/>
    <property type="evidence" value="ECO:0007669"/>
    <property type="project" value="UniProtKB-SubCell"/>
</dbReference>
<evidence type="ECO:0000256" key="13">
    <source>
        <dbReference type="ARBA" id="ARBA00023136"/>
    </source>
</evidence>
<dbReference type="Pfam" id="PF00512">
    <property type="entry name" value="HisKA"/>
    <property type="match status" value="1"/>
</dbReference>
<name>A0A1M5S0G9_9FIRM</name>
<dbReference type="EMBL" id="FQXH01000016">
    <property type="protein sequence ID" value="SHH31946.1"/>
    <property type="molecule type" value="Genomic_DNA"/>
</dbReference>
<dbReference type="PRINTS" id="PR00344">
    <property type="entry name" value="BCTRLSENSOR"/>
</dbReference>
<dbReference type="PROSITE" id="PS50109">
    <property type="entry name" value="HIS_KIN"/>
    <property type="match status" value="1"/>
</dbReference>
<dbReference type="OrthoDB" id="335833at2"/>
<dbReference type="CDD" id="cd00082">
    <property type="entry name" value="HisKA"/>
    <property type="match status" value="1"/>
</dbReference>
<dbReference type="Gene3D" id="1.10.287.130">
    <property type="match status" value="1"/>
</dbReference>
<dbReference type="AlphaFoldDB" id="A0A1M5S0G9"/>
<comment type="subcellular location">
    <subcellularLocation>
        <location evidence="2">Cell membrane</location>
        <topology evidence="2">Multi-pass membrane protein</topology>
    </subcellularLocation>
</comment>
<dbReference type="InterPro" id="IPR005467">
    <property type="entry name" value="His_kinase_dom"/>
</dbReference>
<dbReference type="RefSeq" id="WP_072725313.1">
    <property type="nucleotide sequence ID" value="NZ_FQXH01000016.1"/>
</dbReference>
<evidence type="ECO:0000259" key="16">
    <source>
        <dbReference type="PROSITE" id="PS50885"/>
    </source>
</evidence>
<keyword evidence="18" id="KW-1185">Reference proteome</keyword>
<evidence type="ECO:0000256" key="12">
    <source>
        <dbReference type="ARBA" id="ARBA00023012"/>
    </source>
</evidence>
<evidence type="ECO:0000313" key="18">
    <source>
        <dbReference type="Proteomes" id="UP000242520"/>
    </source>
</evidence>
<dbReference type="InterPro" id="IPR004358">
    <property type="entry name" value="Sig_transdc_His_kin-like_C"/>
</dbReference>
<dbReference type="STRING" id="1123350.SAMN02744040_01582"/>
<dbReference type="InterPro" id="IPR050398">
    <property type="entry name" value="HssS/ArlS-like"/>
</dbReference>
<comment type="catalytic activity">
    <reaction evidence="1">
        <text>ATP + protein L-histidine = ADP + protein N-phospho-L-histidine.</text>
        <dbReference type="EC" id="2.7.13.3"/>
    </reaction>
</comment>
<dbReference type="FunFam" id="1.10.287.130:FF:000001">
    <property type="entry name" value="Two-component sensor histidine kinase"/>
    <property type="match status" value="1"/>
</dbReference>
<keyword evidence="6" id="KW-0808">Transferase</keyword>
<dbReference type="InterPro" id="IPR003660">
    <property type="entry name" value="HAMP_dom"/>
</dbReference>
<keyword evidence="9 17" id="KW-0418">Kinase</keyword>
<dbReference type="GO" id="GO:0000155">
    <property type="term" value="F:phosphorelay sensor kinase activity"/>
    <property type="evidence" value="ECO:0007669"/>
    <property type="project" value="InterPro"/>
</dbReference>
<gene>
    <name evidence="17" type="ORF">SAMN02744040_01582</name>
</gene>
<dbReference type="GO" id="GO:0005524">
    <property type="term" value="F:ATP binding"/>
    <property type="evidence" value="ECO:0007669"/>
    <property type="project" value="UniProtKB-KW"/>
</dbReference>
<dbReference type="SUPFAM" id="SSF47384">
    <property type="entry name" value="Homodimeric domain of signal transducing histidine kinase"/>
    <property type="match status" value="1"/>
</dbReference>
<organism evidence="17 18">
    <name type="scientific">Tepidibacter thalassicus DSM 15285</name>
    <dbReference type="NCBI Taxonomy" id="1123350"/>
    <lineage>
        <taxon>Bacteria</taxon>
        <taxon>Bacillati</taxon>
        <taxon>Bacillota</taxon>
        <taxon>Clostridia</taxon>
        <taxon>Peptostreptococcales</taxon>
        <taxon>Peptostreptococcaceae</taxon>
        <taxon>Tepidibacter</taxon>
    </lineage>
</organism>
<dbReference type="Proteomes" id="UP000242520">
    <property type="component" value="Unassembled WGS sequence"/>
</dbReference>
<evidence type="ECO:0000256" key="7">
    <source>
        <dbReference type="ARBA" id="ARBA00022692"/>
    </source>
</evidence>
<sequence>MSKLKLNISTQFFINYLFLFILLIAIVILSFVTSIIYIEKNYPLPQDDINMSKLYKNINKYGIKKACEIENISSNSYVELLDENLKVISQYNSKHKIGYIYPQKVFNKILINSYNAKELNYTKYYSDFQFYYSKNTDNILLIALPNQYNFPLKNFFAFILSFFIISFFIVIVIYAKITSTSIVRPIKKLVHGVNKISNGNYNIKINFKSKNELGLLRDAINQMAQKIQNEINLREKSEKNRKRLILDISHDLKTPLTNIIGYSETLYQNKNLEDDVKNKYLDIIISNSKRANNLIQDLFELSKIESDNNKIEFKNYDICEFIRRILVNYIFELEENGMSYEFDIPEKEIICKISPKHLERALSNIIINSIKYSGKNTTLKLKVKKLSDISVITIEDDGIGINSDSLNDIFEPFVRGDISRNSKTGGTGLGLAITKAIIEKHGGTIYLDKYHKKGCKFIISIPLAK</sequence>
<dbReference type="FunFam" id="3.30.565.10:FF:000006">
    <property type="entry name" value="Sensor histidine kinase WalK"/>
    <property type="match status" value="1"/>
</dbReference>
<feature type="domain" description="HAMP" evidence="16">
    <location>
        <begin position="180"/>
        <end position="232"/>
    </location>
</feature>
<dbReference type="PANTHER" id="PTHR45528:SF1">
    <property type="entry name" value="SENSOR HISTIDINE KINASE CPXA"/>
    <property type="match status" value="1"/>
</dbReference>
<feature type="transmembrane region" description="Helical" evidence="14">
    <location>
        <begin position="12"/>
        <end position="38"/>
    </location>
</feature>
<evidence type="ECO:0000256" key="10">
    <source>
        <dbReference type="ARBA" id="ARBA00022840"/>
    </source>
</evidence>
<dbReference type="InterPro" id="IPR003661">
    <property type="entry name" value="HisK_dim/P_dom"/>
</dbReference>
<evidence type="ECO:0000256" key="14">
    <source>
        <dbReference type="SAM" id="Phobius"/>
    </source>
</evidence>
<keyword evidence="11 14" id="KW-1133">Transmembrane helix</keyword>
<dbReference type="SMART" id="SM00388">
    <property type="entry name" value="HisKA"/>
    <property type="match status" value="1"/>
</dbReference>
<keyword evidence="4" id="KW-1003">Cell membrane</keyword>
<evidence type="ECO:0000256" key="2">
    <source>
        <dbReference type="ARBA" id="ARBA00004651"/>
    </source>
</evidence>
<dbReference type="SUPFAM" id="SSF55874">
    <property type="entry name" value="ATPase domain of HSP90 chaperone/DNA topoisomerase II/histidine kinase"/>
    <property type="match status" value="1"/>
</dbReference>
<evidence type="ECO:0000256" key="6">
    <source>
        <dbReference type="ARBA" id="ARBA00022679"/>
    </source>
</evidence>
<accession>A0A1M5S0G9</accession>
<evidence type="ECO:0000256" key="9">
    <source>
        <dbReference type="ARBA" id="ARBA00022777"/>
    </source>
</evidence>